<reference evidence="1" key="1">
    <citation type="submission" date="2019-08" db="EMBL/GenBank/DDBJ databases">
        <authorList>
            <person name="Kucharzyk K."/>
            <person name="Murdoch R.W."/>
            <person name="Higgins S."/>
            <person name="Loffler F."/>
        </authorList>
    </citation>
    <scope>NUCLEOTIDE SEQUENCE</scope>
</reference>
<comment type="caution">
    <text evidence="1">The sequence shown here is derived from an EMBL/GenBank/DDBJ whole genome shotgun (WGS) entry which is preliminary data.</text>
</comment>
<proteinExistence type="predicted"/>
<organism evidence="1">
    <name type="scientific">bioreactor metagenome</name>
    <dbReference type="NCBI Taxonomy" id="1076179"/>
    <lineage>
        <taxon>unclassified sequences</taxon>
        <taxon>metagenomes</taxon>
        <taxon>ecological metagenomes</taxon>
    </lineage>
</organism>
<dbReference type="EMBL" id="VSSQ01002027">
    <property type="protein sequence ID" value="MPM12827.1"/>
    <property type="molecule type" value="Genomic_DNA"/>
</dbReference>
<dbReference type="AlphaFoldDB" id="A0A644XA83"/>
<evidence type="ECO:0000313" key="1">
    <source>
        <dbReference type="EMBL" id="MPM12827.1"/>
    </source>
</evidence>
<gene>
    <name evidence="1" type="ORF">SDC9_59181</name>
</gene>
<sequence>MTPAEKLQNLLDAPAFKRWFSTANFSENGVSFPTQFMANWVHSYFSSQLFVAFGFEPEISVYKRPAAPVIKNKDNVIQLDFWEDNKRGCANSLLRAALFPPLPRGKRQFLKNVKLESVGAADIIFTGEQFDQTDLDVYLEILNFARPFPLGTPVSFSARAMLKALGKGNGGGLHKWLHSVMIRLRGGTLDITDKKNRYFGGLVKEGVLEEATEFYTIIIDTNFAKLFGFGMWSKIDIEERRALKGASSGIAKALHAYYSTHAAPSLHSYETLSKILGLSSVDRQTKARMIEAHKKLEKIGFLHNFEAKENGIRVSKKESRAQRKHLVDKWVEADKKRRKKAAT</sequence>
<dbReference type="Pfam" id="PF07042">
    <property type="entry name" value="TrfA"/>
    <property type="match status" value="1"/>
</dbReference>
<dbReference type="InterPro" id="IPR010751">
    <property type="entry name" value="TrfA"/>
</dbReference>
<accession>A0A644XA83</accession>
<protein>
    <submittedName>
        <fullName evidence="1">Uncharacterized protein</fullName>
    </submittedName>
</protein>
<name>A0A644XA83_9ZZZZ</name>